<protein>
    <recommendedName>
        <fullName evidence="3">Tetratricopeptide repeat protein</fullName>
    </recommendedName>
</protein>
<evidence type="ECO:0000313" key="2">
    <source>
        <dbReference type="Proteomes" id="UP000594688"/>
    </source>
</evidence>
<dbReference type="InterPro" id="IPR038537">
    <property type="entry name" value="TatT_sf"/>
</dbReference>
<proteinExistence type="predicted"/>
<name>A0A7T0BXD8_9BACT</name>
<evidence type="ECO:0008006" key="3">
    <source>
        <dbReference type="Google" id="ProtNLM"/>
    </source>
</evidence>
<dbReference type="InterPro" id="IPR031823">
    <property type="entry name" value="TatT"/>
</dbReference>
<dbReference type="Pfam" id="PF16811">
    <property type="entry name" value="TAtT"/>
    <property type="match status" value="1"/>
</dbReference>
<evidence type="ECO:0000313" key="1">
    <source>
        <dbReference type="EMBL" id="QPJ62695.1"/>
    </source>
</evidence>
<dbReference type="AlphaFoldDB" id="A0A7T0BXD8"/>
<gene>
    <name evidence="1" type="ORF">G3M70_12735</name>
</gene>
<dbReference type="Proteomes" id="UP000594688">
    <property type="component" value="Chromosome"/>
</dbReference>
<reference evidence="1 2" key="1">
    <citation type="submission" date="2020-02" db="EMBL/GenBank/DDBJ databases">
        <title>Genomic and physiological characterization of two novel Nitrospinaceae genera.</title>
        <authorList>
            <person name="Mueller A.J."/>
            <person name="Jung M.-Y."/>
            <person name="Strachan C.R."/>
            <person name="Herbold C.W."/>
            <person name="Kirkegaard R.H."/>
            <person name="Daims H."/>
        </authorList>
    </citation>
    <scope>NUCLEOTIDE SEQUENCE [LARGE SCALE GENOMIC DNA]</scope>
    <source>
        <strain evidence="1">EB</strain>
    </source>
</reference>
<sequence length="265" mass="29638">MAIRFASPLMQGQVASIHEESDLKLADSAIPAGIKMLEGLLKSDPENPELLLPLAEGLCNYAFSFVEDENPERASRLYLRGRTYATRAMAAMGGPSGLTELTQEKFKNALASVPESAMPSLYWTGRCWAGWLMLNLDDLEALAAISKLESAMARVLEWDATFDYAGPHVFFGSFYGSRTKLLGGDPEKSKHHFDHAIQLTDGKFLMAHFLYAKLYAVRVQDRKLFEELLEKVMQSPLDELPGRRLANEVAREKARVLLEDADVYF</sequence>
<dbReference type="KEGG" id="nli:G3M70_12735"/>
<dbReference type="EMBL" id="CP048685">
    <property type="protein sequence ID" value="QPJ62695.1"/>
    <property type="molecule type" value="Genomic_DNA"/>
</dbReference>
<dbReference type="Gene3D" id="1.25.40.920">
    <property type="entry name" value="TRAP transporter T-component"/>
    <property type="match status" value="1"/>
</dbReference>
<accession>A0A7T0BXD8</accession>
<organism evidence="1 2">
    <name type="scientific">Candidatus Nitronauta litoralis</name>
    <dbReference type="NCBI Taxonomy" id="2705533"/>
    <lineage>
        <taxon>Bacteria</taxon>
        <taxon>Pseudomonadati</taxon>
        <taxon>Nitrospinota/Tectimicrobiota group</taxon>
        <taxon>Nitrospinota</taxon>
        <taxon>Nitrospinia</taxon>
        <taxon>Nitrospinales</taxon>
        <taxon>Nitrospinaceae</taxon>
        <taxon>Candidatus Nitronauta</taxon>
    </lineage>
</organism>